<feature type="domain" description="Ig-like" evidence="3">
    <location>
        <begin position="25"/>
        <end position="118"/>
    </location>
</feature>
<dbReference type="Gene3D" id="2.60.40.10">
    <property type="entry name" value="Immunoglobulins"/>
    <property type="match status" value="1"/>
</dbReference>
<sequence>MMESAFLTLILLHSFAVFSSQFGIPDWDDVVVVKENMPTILVCTHKTVTRTIAINWSVKPAGAKDWKLVLSANEQTQFSGGALKDSMRLTDPNFKDSGNVSLFILPKMEDSGYYRCLIKPHGWKRKERIILLAILAVTVEPAMPIPQQGTLRLKASVNPDFAITQITWVAPGGLPMKSESSNKGTMTKVPMVQSSDKGGYVCMVHPLGNSSSPLLPFKVDVTVADEVVSFNSITYAPLISTAAQARKPFPLTCPVVRGDFVMLYWQAPDTKGNPMKLVYQYDRWRGFTVLTEKSDRLQLAGPPYNAEAGSFSFLLTPELHDGGLYSCDVYLDDTPTSQRTRLSVLAVKAKYYPKRLELGCQYSERSHVRSAKWKHQNESQRLHFSSKSPGRIHTFLPLPITSDTAGNYSCTLQLGNGQTVSARHEVKAPQVGVEDESGSVTTPSLLPTLSALLLLVPLVAAAVGVLLWRQKHISDRSIEQSLSFYSGEVENIYENPEDIRQAPPQGSVYMDLKPREEDDVYKELERCEPCQG</sequence>
<feature type="transmembrane region" description="Helical" evidence="1">
    <location>
        <begin position="445"/>
        <end position="468"/>
    </location>
</feature>
<dbReference type="EMBL" id="OY660871">
    <property type="protein sequence ID" value="CAJ1062577.1"/>
    <property type="molecule type" value="Genomic_DNA"/>
</dbReference>
<dbReference type="GO" id="GO:0045121">
    <property type="term" value="C:membrane raft"/>
    <property type="evidence" value="ECO:0007669"/>
    <property type="project" value="TreeGrafter"/>
</dbReference>
<proteinExistence type="predicted"/>
<dbReference type="GO" id="GO:0009897">
    <property type="term" value="C:external side of plasma membrane"/>
    <property type="evidence" value="ECO:0007669"/>
    <property type="project" value="TreeGrafter"/>
</dbReference>
<evidence type="ECO:0000256" key="1">
    <source>
        <dbReference type="SAM" id="Phobius"/>
    </source>
</evidence>
<evidence type="ECO:0000256" key="2">
    <source>
        <dbReference type="SAM" id="SignalP"/>
    </source>
</evidence>
<reference evidence="4" key="1">
    <citation type="submission" date="2023-08" db="EMBL/GenBank/DDBJ databases">
        <authorList>
            <person name="Alioto T."/>
            <person name="Alioto T."/>
            <person name="Gomez Garrido J."/>
        </authorList>
    </citation>
    <scope>NUCLEOTIDE SEQUENCE</scope>
</reference>
<dbReference type="GO" id="GO:0042289">
    <property type="term" value="F:MHC class II protein binding"/>
    <property type="evidence" value="ECO:0007669"/>
    <property type="project" value="TreeGrafter"/>
</dbReference>
<dbReference type="AlphaFoldDB" id="A0AAV1FMY7"/>
<dbReference type="InterPro" id="IPR013783">
    <property type="entry name" value="Ig-like_fold"/>
</dbReference>
<dbReference type="GO" id="GO:0035723">
    <property type="term" value="P:interleukin-15-mediated signaling pathway"/>
    <property type="evidence" value="ECO:0007669"/>
    <property type="project" value="TreeGrafter"/>
</dbReference>
<dbReference type="InterPro" id="IPR007110">
    <property type="entry name" value="Ig-like_dom"/>
</dbReference>
<keyword evidence="1" id="KW-0812">Transmembrane</keyword>
<evidence type="ECO:0000313" key="4">
    <source>
        <dbReference type="EMBL" id="CAJ1062577.1"/>
    </source>
</evidence>
<dbReference type="PANTHER" id="PTHR11422:SF3">
    <property type="entry name" value="G6F-LIKE PROTEIN"/>
    <property type="match status" value="1"/>
</dbReference>
<dbReference type="PROSITE" id="PS50835">
    <property type="entry name" value="IG_LIKE"/>
    <property type="match status" value="2"/>
</dbReference>
<keyword evidence="2" id="KW-0732">Signal</keyword>
<evidence type="ECO:0000259" key="3">
    <source>
        <dbReference type="PROSITE" id="PS50835"/>
    </source>
</evidence>
<dbReference type="GO" id="GO:0042110">
    <property type="term" value="P:T cell activation"/>
    <property type="evidence" value="ECO:0007669"/>
    <property type="project" value="TreeGrafter"/>
</dbReference>
<protein>
    <submittedName>
        <fullName evidence="4">Uncharacterized protein LOC109995383 isoform X1</fullName>
    </submittedName>
</protein>
<feature type="signal peptide" evidence="2">
    <location>
        <begin position="1"/>
        <end position="21"/>
    </location>
</feature>
<dbReference type="Proteomes" id="UP001178508">
    <property type="component" value="Chromosome 8"/>
</dbReference>
<accession>A0AAV1FMY7</accession>
<gene>
    <name evidence="4" type="ORF">XNOV1_A007459</name>
</gene>
<name>A0AAV1FMY7_XYRNO</name>
<keyword evidence="5" id="KW-1185">Reference proteome</keyword>
<dbReference type="PANTHER" id="PTHR11422">
    <property type="entry name" value="T-CELL SURFACE GLYCOPROTEIN CD4"/>
    <property type="match status" value="1"/>
</dbReference>
<evidence type="ECO:0000313" key="5">
    <source>
        <dbReference type="Proteomes" id="UP001178508"/>
    </source>
</evidence>
<feature type="chain" id="PRO_5043875007" evidence="2">
    <location>
        <begin position="22"/>
        <end position="532"/>
    </location>
</feature>
<keyword evidence="1" id="KW-1133">Transmembrane helix</keyword>
<keyword evidence="1" id="KW-0472">Membrane</keyword>
<dbReference type="GO" id="GO:1990782">
    <property type="term" value="F:protein tyrosine kinase binding"/>
    <property type="evidence" value="ECO:0007669"/>
    <property type="project" value="TreeGrafter"/>
</dbReference>
<organism evidence="4 5">
    <name type="scientific">Xyrichtys novacula</name>
    <name type="common">Pearly razorfish</name>
    <name type="synonym">Hemipteronotus novacula</name>
    <dbReference type="NCBI Taxonomy" id="13765"/>
    <lineage>
        <taxon>Eukaryota</taxon>
        <taxon>Metazoa</taxon>
        <taxon>Chordata</taxon>
        <taxon>Craniata</taxon>
        <taxon>Vertebrata</taxon>
        <taxon>Euteleostomi</taxon>
        <taxon>Actinopterygii</taxon>
        <taxon>Neopterygii</taxon>
        <taxon>Teleostei</taxon>
        <taxon>Neoteleostei</taxon>
        <taxon>Acanthomorphata</taxon>
        <taxon>Eupercaria</taxon>
        <taxon>Labriformes</taxon>
        <taxon>Labridae</taxon>
        <taxon>Xyrichtys</taxon>
    </lineage>
</organism>
<dbReference type="GO" id="GO:0070374">
    <property type="term" value="P:positive regulation of ERK1 and ERK2 cascade"/>
    <property type="evidence" value="ECO:0007669"/>
    <property type="project" value="TreeGrafter"/>
</dbReference>
<feature type="domain" description="Ig-like" evidence="3">
    <location>
        <begin position="335"/>
        <end position="421"/>
    </location>
</feature>